<dbReference type="Pfam" id="PF07992">
    <property type="entry name" value="Pyr_redox_2"/>
    <property type="match status" value="1"/>
</dbReference>
<proteinExistence type="inferred from homology"/>
<name>A0ABV5Y2A0_ARTRM</name>
<keyword evidence="7" id="KW-0560">Oxidoreductase</keyword>
<dbReference type="Pfam" id="PF02852">
    <property type="entry name" value="Pyr_redox_dim"/>
    <property type="match status" value="1"/>
</dbReference>
<dbReference type="InterPro" id="IPR004099">
    <property type="entry name" value="Pyr_nucl-diS_OxRdtase_dimer"/>
</dbReference>
<evidence type="ECO:0000259" key="6">
    <source>
        <dbReference type="Pfam" id="PF07992"/>
    </source>
</evidence>
<dbReference type="Gene3D" id="3.30.390.30">
    <property type="match status" value="1"/>
</dbReference>
<organism evidence="7 8">
    <name type="scientific">Arthrobacter ramosus</name>
    <dbReference type="NCBI Taxonomy" id="1672"/>
    <lineage>
        <taxon>Bacteria</taxon>
        <taxon>Bacillati</taxon>
        <taxon>Actinomycetota</taxon>
        <taxon>Actinomycetes</taxon>
        <taxon>Micrococcales</taxon>
        <taxon>Micrococcaceae</taxon>
        <taxon>Arthrobacter</taxon>
    </lineage>
</organism>
<dbReference type="InterPro" id="IPR036188">
    <property type="entry name" value="FAD/NAD-bd_sf"/>
</dbReference>
<dbReference type="PRINTS" id="PR00411">
    <property type="entry name" value="PNDRDTASEI"/>
</dbReference>
<dbReference type="SUPFAM" id="SSF55424">
    <property type="entry name" value="FAD/NAD-linked reductases, dimerisation (C-terminal) domain"/>
    <property type="match status" value="1"/>
</dbReference>
<evidence type="ECO:0000256" key="4">
    <source>
        <dbReference type="ARBA" id="ARBA00022827"/>
    </source>
</evidence>
<dbReference type="PANTHER" id="PTHR43014">
    <property type="entry name" value="MERCURIC REDUCTASE"/>
    <property type="match status" value="1"/>
</dbReference>
<feature type="domain" description="Pyridine nucleotide-disulphide oxidoreductase dimerisation" evidence="5">
    <location>
        <begin position="350"/>
        <end position="455"/>
    </location>
</feature>
<gene>
    <name evidence="7" type="ORF">ACFFP1_16610</name>
</gene>
<dbReference type="PRINTS" id="PR00368">
    <property type="entry name" value="FADPNR"/>
</dbReference>
<evidence type="ECO:0000256" key="2">
    <source>
        <dbReference type="ARBA" id="ARBA00007532"/>
    </source>
</evidence>
<comment type="cofactor">
    <cofactor evidence="1">
        <name>FAD</name>
        <dbReference type="ChEBI" id="CHEBI:57692"/>
    </cofactor>
</comment>
<keyword evidence="3" id="KW-0285">Flavoprotein</keyword>
<dbReference type="PANTHER" id="PTHR43014:SF2">
    <property type="entry name" value="MERCURIC REDUCTASE"/>
    <property type="match status" value="1"/>
</dbReference>
<accession>A0ABV5Y2A0</accession>
<reference evidence="7 8" key="1">
    <citation type="submission" date="2024-09" db="EMBL/GenBank/DDBJ databases">
        <authorList>
            <person name="Sun Q."/>
            <person name="Mori K."/>
        </authorList>
    </citation>
    <scope>NUCLEOTIDE SEQUENCE [LARGE SCALE GENOMIC DNA]</scope>
    <source>
        <strain evidence="7 8">JCM 1334</strain>
    </source>
</reference>
<evidence type="ECO:0000313" key="7">
    <source>
        <dbReference type="EMBL" id="MFB9821116.1"/>
    </source>
</evidence>
<evidence type="ECO:0000259" key="5">
    <source>
        <dbReference type="Pfam" id="PF02852"/>
    </source>
</evidence>
<dbReference type="EC" id="1.-.-.-" evidence="7"/>
<dbReference type="GO" id="GO:0016491">
    <property type="term" value="F:oxidoreductase activity"/>
    <property type="evidence" value="ECO:0007669"/>
    <property type="project" value="UniProtKB-KW"/>
</dbReference>
<dbReference type="Proteomes" id="UP001589702">
    <property type="component" value="Unassembled WGS sequence"/>
</dbReference>
<dbReference type="SUPFAM" id="SSF51905">
    <property type="entry name" value="FAD/NAD(P)-binding domain"/>
    <property type="match status" value="1"/>
</dbReference>
<dbReference type="PIRSF" id="PIRSF000350">
    <property type="entry name" value="Mercury_reductase_MerA"/>
    <property type="match status" value="1"/>
</dbReference>
<comment type="caution">
    <text evidence="7">The sequence shown here is derived from an EMBL/GenBank/DDBJ whole genome shotgun (WGS) entry which is preliminary data.</text>
</comment>
<dbReference type="InterPro" id="IPR023753">
    <property type="entry name" value="FAD/NAD-binding_dom"/>
</dbReference>
<keyword evidence="4" id="KW-0274">FAD</keyword>
<evidence type="ECO:0000256" key="3">
    <source>
        <dbReference type="ARBA" id="ARBA00022630"/>
    </source>
</evidence>
<evidence type="ECO:0000313" key="8">
    <source>
        <dbReference type="Proteomes" id="UP001589702"/>
    </source>
</evidence>
<dbReference type="RefSeq" id="WP_234751414.1">
    <property type="nucleotide sequence ID" value="NZ_BAAAWN010000001.1"/>
</dbReference>
<sequence>MSPEDVDLLVVGGGKAGKTLAMDLARAGRNVAMIERSMIGGTCINVACIPTKTLINSGRVLETIRRAAEFGISGAEDPLMELKLLRHRKEDVVETMVKGQLSSFVGSGMEFVLGEAKFVAPRTVEVTLNDGGVRTLRGTDVVLNLGTEPLLPTIEGLPESKVQTSNTLLKLESLPESIIILGGGYVGCEFADLLNTIGVKVTVVQGSGQLLPREDPDIAAAIEQNFTDAGITVRLGTRAQRISRAANGTVTVTLFSGDTVTADDILVAVGRKPMTDGINLEGIGVELDHHGFIRVDDQLHTTAEGVWAAGDAAGTPQFTHASYDDYRVLKTNLAARNGAGKPRSTSGRLIPYSVFTTPELGRVGLSERHARDAGYKVRIAKMSVSAIPRARTVGHLEGIWKAVIDRETNRILGAALLGAEASEVIAAVQMAILAGLDYAAVRDAVITHPTMAEGLNLLFTPAFLED</sequence>
<evidence type="ECO:0000256" key="1">
    <source>
        <dbReference type="ARBA" id="ARBA00001974"/>
    </source>
</evidence>
<comment type="similarity">
    <text evidence="2">Belongs to the class-I pyridine nucleotide-disulfide oxidoreductase family.</text>
</comment>
<dbReference type="Gene3D" id="3.50.50.60">
    <property type="entry name" value="FAD/NAD(P)-binding domain"/>
    <property type="match status" value="2"/>
</dbReference>
<feature type="domain" description="FAD/NAD(P)-binding" evidence="6">
    <location>
        <begin position="7"/>
        <end position="323"/>
    </location>
</feature>
<dbReference type="InterPro" id="IPR016156">
    <property type="entry name" value="FAD/NAD-linked_Rdtase_dimer_sf"/>
</dbReference>
<dbReference type="EMBL" id="JBHMBC010000026">
    <property type="protein sequence ID" value="MFB9821116.1"/>
    <property type="molecule type" value="Genomic_DNA"/>
</dbReference>
<keyword evidence="8" id="KW-1185">Reference proteome</keyword>
<dbReference type="InterPro" id="IPR001100">
    <property type="entry name" value="Pyr_nuc-diS_OxRdtase"/>
</dbReference>
<protein>
    <submittedName>
        <fullName evidence="7">Dihydrolipoyl dehydrogenase family protein</fullName>
        <ecNumber evidence="7">1.-.-.-</ecNumber>
    </submittedName>
</protein>